<dbReference type="CDD" id="cd16030">
    <property type="entry name" value="iduronate-2-sulfatase"/>
    <property type="match status" value="1"/>
</dbReference>
<protein>
    <recommendedName>
        <fullName evidence="7">Sulfatase N-terminal domain-containing protein</fullName>
    </recommendedName>
</protein>
<dbReference type="Gene3D" id="3.40.720.10">
    <property type="entry name" value="Alkaline Phosphatase, subunit A"/>
    <property type="match status" value="1"/>
</dbReference>
<dbReference type="Proteomes" id="UP001208570">
    <property type="component" value="Unassembled WGS sequence"/>
</dbReference>
<evidence type="ECO:0000256" key="6">
    <source>
        <dbReference type="ARBA" id="ARBA00022837"/>
    </source>
</evidence>
<dbReference type="InterPro" id="IPR035874">
    <property type="entry name" value="IDS"/>
</dbReference>
<evidence type="ECO:0000256" key="1">
    <source>
        <dbReference type="ARBA" id="ARBA00001913"/>
    </source>
</evidence>
<dbReference type="SUPFAM" id="SSF53649">
    <property type="entry name" value="Alkaline phosphatase-like"/>
    <property type="match status" value="1"/>
</dbReference>
<dbReference type="InterPro" id="IPR017850">
    <property type="entry name" value="Alkaline_phosphatase_core_sf"/>
</dbReference>
<gene>
    <name evidence="8" type="ORF">LSH36_156g00065</name>
</gene>
<dbReference type="PROSITE" id="PS00149">
    <property type="entry name" value="SULFATASE_2"/>
    <property type="match status" value="1"/>
</dbReference>
<reference evidence="8" key="1">
    <citation type="journal article" date="2023" name="Mol. Biol. Evol.">
        <title>Third-Generation Sequencing Reveals the Adaptive Role of the Epigenome in Three Deep-Sea Polychaetes.</title>
        <authorList>
            <person name="Perez M."/>
            <person name="Aroh O."/>
            <person name="Sun Y."/>
            <person name="Lan Y."/>
            <person name="Juniper S.K."/>
            <person name="Young C.R."/>
            <person name="Angers B."/>
            <person name="Qian P.Y."/>
        </authorList>
    </citation>
    <scope>NUCLEOTIDE SEQUENCE</scope>
    <source>
        <strain evidence="8">P08H-3</strain>
    </source>
</reference>
<dbReference type="AlphaFoldDB" id="A0AAD9JU50"/>
<evidence type="ECO:0000259" key="7">
    <source>
        <dbReference type="Pfam" id="PF00884"/>
    </source>
</evidence>
<sequence>MRISKVIKLLWGTTAVVIGVLTYSSLTTLERRSKKFLPPDTELNTGVDGFPIKFVNFLSEPPTRDSHKNVLFLMSDDLRVQLGAYDRHNPRRILTTITPNLDRLANRSLVLERAYVQLSMCGPSRTSILTGRRPDTTRVWSQKEYWRKVGGNFTTLPQYFKENGYITANVGKVFHPRKASGKDDPMSWTEPIYQPPDKKFWRTLADSWRAFTEKELSETPHPDQLIAEEAIRKLRELAPEVQRGRRFFLGVGFLKPHLPFTFPERFLNLYPPDEMDVPRNPYVPQHYPELAYNRPTELLNRRDIARLDWSGEMNETIGTQYTMKLRRAYFSCVSFVDEKVGEILAVLDELGLAKNTVVSFIGDHGWHLGENGRWGKHTNMEEGTRSPMMIHLPGRTQHGISSGSIVEFVDLFPTVAEAAGLDGVPPCPKDSSTTQLCTEGTSLLPLIEDPEAILKHGAYSQHRLYRNTGMGYSVRTDRFRYTEWVPVESTRNQNRTYDYEIVWDRCYAAELYDHRTDPEENVNRAHDRKYQGFREELKKRLREKIGSVIKNVVIPL</sequence>
<evidence type="ECO:0000313" key="8">
    <source>
        <dbReference type="EMBL" id="KAK2159194.1"/>
    </source>
</evidence>
<accession>A0AAD9JU50</accession>
<evidence type="ECO:0000256" key="4">
    <source>
        <dbReference type="ARBA" id="ARBA00022729"/>
    </source>
</evidence>
<keyword evidence="4" id="KW-0732">Signal</keyword>
<keyword evidence="5" id="KW-0378">Hydrolase</keyword>
<dbReference type="PANTHER" id="PTHR45953:SF1">
    <property type="entry name" value="IDURONATE 2-SULFATASE"/>
    <property type="match status" value="1"/>
</dbReference>
<dbReference type="GO" id="GO:0004423">
    <property type="term" value="F:iduronate-2-sulfatase activity"/>
    <property type="evidence" value="ECO:0007669"/>
    <property type="project" value="InterPro"/>
</dbReference>
<keyword evidence="9" id="KW-1185">Reference proteome</keyword>
<name>A0AAD9JU50_9ANNE</name>
<comment type="similarity">
    <text evidence="2">Belongs to the sulfatase family.</text>
</comment>
<evidence type="ECO:0000256" key="2">
    <source>
        <dbReference type="ARBA" id="ARBA00008779"/>
    </source>
</evidence>
<dbReference type="EMBL" id="JAODUP010000156">
    <property type="protein sequence ID" value="KAK2159194.1"/>
    <property type="molecule type" value="Genomic_DNA"/>
</dbReference>
<feature type="domain" description="Sulfatase N-terminal" evidence="7">
    <location>
        <begin position="68"/>
        <end position="420"/>
    </location>
</feature>
<evidence type="ECO:0000313" key="9">
    <source>
        <dbReference type="Proteomes" id="UP001208570"/>
    </source>
</evidence>
<dbReference type="InterPro" id="IPR024607">
    <property type="entry name" value="Sulfatase_CS"/>
</dbReference>
<comment type="cofactor">
    <cofactor evidence="1">
        <name>Ca(2+)</name>
        <dbReference type="ChEBI" id="CHEBI:29108"/>
    </cofactor>
</comment>
<proteinExistence type="inferred from homology"/>
<dbReference type="GO" id="GO:0005737">
    <property type="term" value="C:cytoplasm"/>
    <property type="evidence" value="ECO:0007669"/>
    <property type="project" value="TreeGrafter"/>
</dbReference>
<keyword evidence="6" id="KW-0106">Calcium</keyword>
<dbReference type="PROSITE" id="PS00523">
    <property type="entry name" value="SULFATASE_1"/>
    <property type="match status" value="1"/>
</dbReference>
<evidence type="ECO:0000256" key="5">
    <source>
        <dbReference type="ARBA" id="ARBA00022801"/>
    </source>
</evidence>
<dbReference type="InterPro" id="IPR000917">
    <property type="entry name" value="Sulfatase_N"/>
</dbReference>
<dbReference type="GO" id="GO:0046872">
    <property type="term" value="F:metal ion binding"/>
    <property type="evidence" value="ECO:0007669"/>
    <property type="project" value="UniProtKB-KW"/>
</dbReference>
<organism evidence="8 9">
    <name type="scientific">Paralvinella palmiformis</name>
    <dbReference type="NCBI Taxonomy" id="53620"/>
    <lineage>
        <taxon>Eukaryota</taxon>
        <taxon>Metazoa</taxon>
        <taxon>Spiralia</taxon>
        <taxon>Lophotrochozoa</taxon>
        <taxon>Annelida</taxon>
        <taxon>Polychaeta</taxon>
        <taxon>Sedentaria</taxon>
        <taxon>Canalipalpata</taxon>
        <taxon>Terebellida</taxon>
        <taxon>Terebelliformia</taxon>
        <taxon>Alvinellidae</taxon>
        <taxon>Paralvinella</taxon>
    </lineage>
</organism>
<comment type="caution">
    <text evidence="8">The sequence shown here is derived from an EMBL/GenBank/DDBJ whole genome shotgun (WGS) entry which is preliminary data.</text>
</comment>
<keyword evidence="3" id="KW-0479">Metal-binding</keyword>
<dbReference type="PANTHER" id="PTHR45953">
    <property type="entry name" value="IDURONATE 2-SULFATASE"/>
    <property type="match status" value="1"/>
</dbReference>
<evidence type="ECO:0000256" key="3">
    <source>
        <dbReference type="ARBA" id="ARBA00022723"/>
    </source>
</evidence>
<dbReference type="Pfam" id="PF00884">
    <property type="entry name" value="Sulfatase"/>
    <property type="match status" value="1"/>
</dbReference>